<protein>
    <submittedName>
        <fullName evidence="1">DIL domain myosin family protein</fullName>
    </submittedName>
</protein>
<dbReference type="EMBL" id="LXQA010108101">
    <property type="protein sequence ID" value="MCI18014.1"/>
    <property type="molecule type" value="Genomic_DNA"/>
</dbReference>
<accession>A0A392PX12</accession>
<dbReference type="Proteomes" id="UP000265520">
    <property type="component" value="Unassembled WGS sequence"/>
</dbReference>
<evidence type="ECO:0000313" key="1">
    <source>
        <dbReference type="EMBL" id="MCI15485.1"/>
    </source>
</evidence>
<proteinExistence type="predicted"/>
<evidence type="ECO:0000313" key="2">
    <source>
        <dbReference type="Proteomes" id="UP000265520"/>
    </source>
</evidence>
<dbReference type="AlphaFoldDB" id="A0A392PX12"/>
<feature type="non-terminal residue" evidence="1">
    <location>
        <position position="55"/>
    </location>
</feature>
<dbReference type="EMBL" id="LXQA010096700">
    <property type="protein sequence ID" value="MCI15485.1"/>
    <property type="molecule type" value="Genomic_DNA"/>
</dbReference>
<sequence length="55" mass="6179">MKRKVDETNALLLKERENAIKAAIEVASPVTKEAKVLVEDGETIKTLKMEIEILK</sequence>
<keyword evidence="2" id="KW-1185">Reference proteome</keyword>
<name>A0A392PX12_9FABA</name>
<organism evidence="1 2">
    <name type="scientific">Trifolium medium</name>
    <dbReference type="NCBI Taxonomy" id="97028"/>
    <lineage>
        <taxon>Eukaryota</taxon>
        <taxon>Viridiplantae</taxon>
        <taxon>Streptophyta</taxon>
        <taxon>Embryophyta</taxon>
        <taxon>Tracheophyta</taxon>
        <taxon>Spermatophyta</taxon>
        <taxon>Magnoliopsida</taxon>
        <taxon>eudicotyledons</taxon>
        <taxon>Gunneridae</taxon>
        <taxon>Pentapetalae</taxon>
        <taxon>rosids</taxon>
        <taxon>fabids</taxon>
        <taxon>Fabales</taxon>
        <taxon>Fabaceae</taxon>
        <taxon>Papilionoideae</taxon>
        <taxon>50 kb inversion clade</taxon>
        <taxon>NPAAA clade</taxon>
        <taxon>Hologalegina</taxon>
        <taxon>IRL clade</taxon>
        <taxon>Trifolieae</taxon>
        <taxon>Trifolium</taxon>
    </lineage>
</organism>
<comment type="caution">
    <text evidence="1">The sequence shown here is derived from an EMBL/GenBank/DDBJ whole genome shotgun (WGS) entry which is preliminary data.</text>
</comment>
<reference evidence="1 2" key="1">
    <citation type="journal article" date="2018" name="Front. Plant Sci.">
        <title>Red Clover (Trifolium pratense) and Zigzag Clover (T. medium) - A Picture of Genomic Similarities and Differences.</title>
        <authorList>
            <person name="Dluhosova J."/>
            <person name="Istvanek J."/>
            <person name="Nedelnik J."/>
            <person name="Repkova J."/>
        </authorList>
    </citation>
    <scope>NUCLEOTIDE SEQUENCE [LARGE SCALE GENOMIC DNA]</scope>
    <source>
        <strain evidence="1">10/8</strain>
        <strain evidence="2">cv. 10/8</strain>
        <tissue evidence="1">Leaf</tissue>
    </source>
</reference>